<comment type="caution">
    <text evidence="1">The sequence shown here is derived from an EMBL/GenBank/DDBJ whole genome shotgun (WGS) entry which is preliminary data.</text>
</comment>
<gene>
    <name evidence="1" type="ORF">Vadar_031323</name>
</gene>
<proteinExistence type="predicted"/>
<name>A0ACB7Z0R0_9ERIC</name>
<organism evidence="1 2">
    <name type="scientific">Vaccinium darrowii</name>
    <dbReference type="NCBI Taxonomy" id="229202"/>
    <lineage>
        <taxon>Eukaryota</taxon>
        <taxon>Viridiplantae</taxon>
        <taxon>Streptophyta</taxon>
        <taxon>Embryophyta</taxon>
        <taxon>Tracheophyta</taxon>
        <taxon>Spermatophyta</taxon>
        <taxon>Magnoliopsida</taxon>
        <taxon>eudicotyledons</taxon>
        <taxon>Gunneridae</taxon>
        <taxon>Pentapetalae</taxon>
        <taxon>asterids</taxon>
        <taxon>Ericales</taxon>
        <taxon>Ericaceae</taxon>
        <taxon>Vaccinioideae</taxon>
        <taxon>Vaccinieae</taxon>
        <taxon>Vaccinium</taxon>
    </lineage>
</organism>
<keyword evidence="2" id="KW-1185">Reference proteome</keyword>
<evidence type="ECO:0000313" key="2">
    <source>
        <dbReference type="Proteomes" id="UP000828048"/>
    </source>
</evidence>
<reference evidence="1 2" key="1">
    <citation type="journal article" date="2021" name="Hortic Res">
        <title>High-quality reference genome and annotation aids understanding of berry development for evergreen blueberry (Vaccinium darrowii).</title>
        <authorList>
            <person name="Yu J."/>
            <person name="Hulse-Kemp A.M."/>
            <person name="Babiker E."/>
            <person name="Staton M."/>
        </authorList>
    </citation>
    <scope>NUCLEOTIDE SEQUENCE [LARGE SCALE GENOMIC DNA]</scope>
    <source>
        <strain evidence="2">cv. NJ 8807/NJ 8810</strain>
        <tissue evidence="1">Young leaf</tissue>
    </source>
</reference>
<evidence type="ECO:0000313" key="1">
    <source>
        <dbReference type="EMBL" id="KAH7859079.1"/>
    </source>
</evidence>
<sequence>MDMFNHWLKKARRHIVVEFERENDVVYEVETPMNPMTPTKGNHKHTVELRLGKCTCNKFQQRKMPCLHVIVVCMHMNLDPFQYFDSVWELESNIAIYGSQPFYPVGDRPYWPQPQVKRFRNEMDWVKSQPSKTQTCALCGQQGHNR</sequence>
<protein>
    <submittedName>
        <fullName evidence="1">Uncharacterized protein</fullName>
    </submittedName>
</protein>
<accession>A0ACB7Z0R0</accession>
<dbReference type="EMBL" id="CM037153">
    <property type="protein sequence ID" value="KAH7859079.1"/>
    <property type="molecule type" value="Genomic_DNA"/>
</dbReference>
<dbReference type="Proteomes" id="UP000828048">
    <property type="component" value="Chromosome 3"/>
</dbReference>